<dbReference type="Pfam" id="PF09349">
    <property type="entry name" value="OHCU_decarbox"/>
    <property type="match status" value="1"/>
</dbReference>
<sequence>MYLTSPTFLWRRPYMKMRRRLEGIGRRRPGDDEVVPSSHRKPSVFFLPPFSRLAAAMERGHTLATDGGLQHRIEAISHHYRWSKEEHSAVLSTATDSTTQELSEWNAKYCDKFGFVFMICVSRRTAPEVHKSEATTWS</sequence>
<keyword evidence="6" id="KW-0456">Lyase</keyword>
<dbReference type="OrthoDB" id="10265230at2759"/>
<evidence type="ECO:0000256" key="2">
    <source>
        <dbReference type="ARBA" id="ARBA00004754"/>
    </source>
</evidence>
<dbReference type="STRING" id="4565.A0A3B6BXK2"/>
<evidence type="ECO:0000256" key="6">
    <source>
        <dbReference type="ARBA" id="ARBA00023239"/>
    </source>
</evidence>
<reference evidence="8" key="1">
    <citation type="submission" date="2018-08" db="EMBL/GenBank/DDBJ databases">
        <authorList>
            <person name="Rossello M."/>
        </authorList>
    </citation>
    <scope>NUCLEOTIDE SEQUENCE [LARGE SCALE GENOMIC DNA]</scope>
    <source>
        <strain evidence="8">cv. Chinese Spring</strain>
    </source>
</reference>
<evidence type="ECO:0000256" key="4">
    <source>
        <dbReference type="ARBA" id="ARBA00022631"/>
    </source>
</evidence>
<dbReference type="InterPro" id="IPR018020">
    <property type="entry name" value="OHCU_decarboxylase"/>
</dbReference>
<dbReference type="EnsemblPlants" id="TraesCS2B02G044200.1">
    <property type="protein sequence ID" value="TraesCS2B02G044200.1"/>
    <property type="gene ID" value="TraesCS2B02G044200"/>
</dbReference>
<dbReference type="Gramene" id="TraesSYM2B03G00841370.1">
    <property type="protein sequence ID" value="TraesSYM2B03G00841370.1"/>
    <property type="gene ID" value="TraesSYM2B03G00841370"/>
</dbReference>
<reference evidence="8" key="2">
    <citation type="submission" date="2018-10" db="UniProtKB">
        <authorList>
            <consortium name="EnsemblPlants"/>
        </authorList>
    </citation>
    <scope>IDENTIFICATION</scope>
</reference>
<comment type="catalytic activity">
    <reaction evidence="1">
        <text>5-hydroxy-2-oxo-4-ureido-2,5-dihydro-1H-imidazole-5-carboxylate + H(+) = (S)-allantoin + CO2</text>
        <dbReference type="Rhea" id="RHEA:26301"/>
        <dbReference type="ChEBI" id="CHEBI:15378"/>
        <dbReference type="ChEBI" id="CHEBI:15678"/>
        <dbReference type="ChEBI" id="CHEBI:16526"/>
        <dbReference type="ChEBI" id="CHEBI:58639"/>
        <dbReference type="EC" id="4.1.1.97"/>
    </reaction>
</comment>
<dbReference type="Gramene" id="TraesCS2B02G044200.1">
    <property type="protein sequence ID" value="TraesCS2B02G044200.1"/>
    <property type="gene ID" value="TraesCS2B02G044200"/>
</dbReference>
<dbReference type="Gramene" id="TraesCAD_scaffold_189915_01G000100.1">
    <property type="protein sequence ID" value="TraesCAD_scaffold_189915_01G000100.1"/>
    <property type="gene ID" value="TraesCAD_scaffold_189915_01G000100"/>
</dbReference>
<evidence type="ECO:0000256" key="5">
    <source>
        <dbReference type="ARBA" id="ARBA00022793"/>
    </source>
</evidence>
<evidence type="ECO:0000256" key="1">
    <source>
        <dbReference type="ARBA" id="ARBA00001163"/>
    </source>
</evidence>
<accession>A0A3B6BXK2</accession>
<dbReference type="Gene3D" id="1.10.3330.10">
    <property type="entry name" value="Oxo-4-hydroxy-4-carboxy-5-ureidoimidazoline decarboxylase"/>
    <property type="match status" value="1"/>
</dbReference>
<dbReference type="Gramene" id="TraesMAC2B03G00829160.1">
    <property type="protein sequence ID" value="TraesMAC2B03G00829160.1"/>
    <property type="gene ID" value="TraesMAC2B03G00829160"/>
</dbReference>
<dbReference type="Gramene" id="TraesJUL2B03G00836350.1">
    <property type="protein sequence ID" value="TraesJUL2B03G00836350.1"/>
    <property type="gene ID" value="TraesJUL2B03G00836350"/>
</dbReference>
<name>A0A3B6BXK2_WHEAT</name>
<evidence type="ECO:0000259" key="7">
    <source>
        <dbReference type="Pfam" id="PF09349"/>
    </source>
</evidence>
<keyword evidence="4" id="KW-0659">Purine metabolism</keyword>
<evidence type="ECO:0000313" key="9">
    <source>
        <dbReference type="Proteomes" id="UP000019116"/>
    </source>
</evidence>
<gene>
    <name evidence="8" type="primary">LOC123040080</name>
</gene>
<keyword evidence="5" id="KW-0210">Decarboxylase</keyword>
<dbReference type="Gramene" id="TraesNOR2B03G00842050.1">
    <property type="protein sequence ID" value="TraesNOR2B03G00842050.1"/>
    <property type="gene ID" value="TraesNOR2B03G00842050"/>
</dbReference>
<dbReference type="Gramene" id="TraesWEE_scaffold_118576_01G000100.1">
    <property type="protein sequence ID" value="TraesWEE_scaffold_118576_01G000100.1"/>
    <property type="gene ID" value="TraesWEE_scaffold_118576_01G000100"/>
</dbReference>
<dbReference type="RefSeq" id="XP_044318955.1">
    <property type="nucleotide sequence ID" value="XM_044463020.1"/>
</dbReference>
<dbReference type="SMR" id="A0A3B6BXK2"/>
<protein>
    <recommendedName>
        <fullName evidence="3">2-oxo-4-hydroxy-4-carboxy-5-ureidoimidazoline decarboxylase</fullName>
        <ecNumber evidence="3">4.1.1.97</ecNumber>
    </recommendedName>
</protein>
<dbReference type="Gramene" id="TraesCS2B03G0090800.1">
    <property type="protein sequence ID" value="TraesCS2B03G0090800.1.CDS"/>
    <property type="gene ID" value="TraesCS2B03G0090800"/>
</dbReference>
<organism evidence="8">
    <name type="scientific">Triticum aestivum</name>
    <name type="common">Wheat</name>
    <dbReference type="NCBI Taxonomy" id="4565"/>
    <lineage>
        <taxon>Eukaryota</taxon>
        <taxon>Viridiplantae</taxon>
        <taxon>Streptophyta</taxon>
        <taxon>Embryophyta</taxon>
        <taxon>Tracheophyta</taxon>
        <taxon>Spermatophyta</taxon>
        <taxon>Magnoliopsida</taxon>
        <taxon>Liliopsida</taxon>
        <taxon>Poales</taxon>
        <taxon>Poaceae</taxon>
        <taxon>BOP clade</taxon>
        <taxon>Pooideae</taxon>
        <taxon>Triticodae</taxon>
        <taxon>Triticeae</taxon>
        <taxon>Triticinae</taxon>
        <taxon>Triticum</taxon>
    </lineage>
</organism>
<dbReference type="Gramene" id="TraesARI2B03G00838950.1">
    <property type="protein sequence ID" value="TraesARI2B03G00838950.1"/>
    <property type="gene ID" value="TraesARI2B03G00838950"/>
</dbReference>
<evidence type="ECO:0000313" key="8">
    <source>
        <dbReference type="EnsemblPlants" id="TraesCS2B02G044200.1"/>
    </source>
</evidence>
<dbReference type="Gramene" id="TraesCLE_scaffold_068257_01G000100.1">
    <property type="protein sequence ID" value="TraesCLE_scaffold_068257_01G000100.1"/>
    <property type="gene ID" value="TraesCLE_scaffold_068257_01G000100"/>
</dbReference>
<evidence type="ECO:0000256" key="3">
    <source>
        <dbReference type="ARBA" id="ARBA00012257"/>
    </source>
</evidence>
<proteinExistence type="predicted"/>
<dbReference type="GO" id="GO:0051997">
    <property type="term" value="F:2-oxo-4-hydroxy-4-carboxy-5-ureidoimidazoline decarboxylase activity"/>
    <property type="evidence" value="ECO:0007669"/>
    <property type="project" value="UniProtKB-EC"/>
</dbReference>
<dbReference type="Proteomes" id="UP000019116">
    <property type="component" value="Chromosome 2B"/>
</dbReference>
<dbReference type="PaxDb" id="4565-Traes_2BS_829607ADE.1"/>
<dbReference type="AlphaFoldDB" id="A0A3B6BXK2"/>
<keyword evidence="9" id="KW-1185">Reference proteome</keyword>
<dbReference type="InterPro" id="IPR036778">
    <property type="entry name" value="OHCU_decarboxylase_sf"/>
</dbReference>
<dbReference type="EC" id="4.1.1.97" evidence="3"/>
<dbReference type="SUPFAM" id="SSF158694">
    <property type="entry name" value="UraD-Like"/>
    <property type="match status" value="1"/>
</dbReference>
<dbReference type="PANTHER" id="PTHR43466:SF1">
    <property type="entry name" value="2-OXO-4-HYDROXY-4-CARBOXY-5-UREIDOIMIDAZOLINE DECARBOXYLASE-RELATED"/>
    <property type="match status" value="1"/>
</dbReference>
<feature type="domain" description="Oxo-4-hydroxy-4-carboxy-5-ureidoimidazoline decarboxylase" evidence="7">
    <location>
        <begin position="77"/>
        <end position="130"/>
    </location>
</feature>
<dbReference type="GO" id="GO:0006144">
    <property type="term" value="P:purine nucleobase metabolic process"/>
    <property type="evidence" value="ECO:0007669"/>
    <property type="project" value="UniProtKB-KW"/>
</dbReference>
<dbReference type="GeneID" id="123040080"/>
<dbReference type="PANTHER" id="PTHR43466">
    <property type="entry name" value="2-OXO-4-HYDROXY-4-CARBOXY-5-UREIDOIMIDAZOLINE DECARBOXYLASE-RELATED"/>
    <property type="match status" value="1"/>
</dbReference>
<comment type="pathway">
    <text evidence="2">Purine metabolism; urate degradation; (S)-allantoin from urate: step 3/3.</text>
</comment>